<dbReference type="EMBL" id="CAVLEF010000279">
    <property type="protein sequence ID" value="CAK1554829.1"/>
    <property type="molecule type" value="Genomic_DNA"/>
</dbReference>
<reference evidence="4 5" key="1">
    <citation type="submission" date="2023-11" db="EMBL/GenBank/DDBJ databases">
        <authorList>
            <person name="Okamura Y."/>
        </authorList>
    </citation>
    <scope>NUCLEOTIDE SEQUENCE [LARGE SCALE GENOMIC DNA]</scope>
</reference>
<keyword evidence="2" id="KW-0812">Transmembrane</keyword>
<evidence type="ECO:0000256" key="1">
    <source>
        <dbReference type="SAM" id="MobiDB-lite"/>
    </source>
</evidence>
<comment type="caution">
    <text evidence="4">The sequence shown here is derived from an EMBL/GenBank/DDBJ whole genome shotgun (WGS) entry which is preliminary data.</text>
</comment>
<feature type="region of interest" description="Disordered" evidence="1">
    <location>
        <begin position="1"/>
        <end position="34"/>
    </location>
</feature>
<proteinExistence type="predicted"/>
<accession>A0AAV1JZQ2</accession>
<organism evidence="4 5">
    <name type="scientific">Leptosia nina</name>
    <dbReference type="NCBI Taxonomy" id="320188"/>
    <lineage>
        <taxon>Eukaryota</taxon>
        <taxon>Metazoa</taxon>
        <taxon>Ecdysozoa</taxon>
        <taxon>Arthropoda</taxon>
        <taxon>Hexapoda</taxon>
        <taxon>Insecta</taxon>
        <taxon>Pterygota</taxon>
        <taxon>Neoptera</taxon>
        <taxon>Endopterygota</taxon>
        <taxon>Lepidoptera</taxon>
        <taxon>Glossata</taxon>
        <taxon>Ditrysia</taxon>
        <taxon>Papilionoidea</taxon>
        <taxon>Pieridae</taxon>
        <taxon>Pierinae</taxon>
        <taxon>Leptosia</taxon>
    </lineage>
</organism>
<dbReference type="AlphaFoldDB" id="A0AAV1JZQ2"/>
<keyword evidence="2" id="KW-1133">Transmembrane helix</keyword>
<name>A0AAV1JZQ2_9NEOP</name>
<gene>
    <name evidence="4" type="ORF">LNINA_LOCUS13689</name>
</gene>
<evidence type="ECO:0000313" key="5">
    <source>
        <dbReference type="Proteomes" id="UP001497472"/>
    </source>
</evidence>
<feature type="compositionally biased region" description="Basic and acidic residues" evidence="1">
    <location>
        <begin position="8"/>
        <end position="25"/>
    </location>
</feature>
<keyword evidence="2" id="KW-0472">Membrane</keyword>
<dbReference type="SUPFAM" id="SSF55846">
    <property type="entry name" value="N-acetylmuramoyl-L-alanine amidase-like"/>
    <property type="match status" value="1"/>
</dbReference>
<dbReference type="GO" id="GO:0008745">
    <property type="term" value="F:N-acetylmuramoyl-L-alanine amidase activity"/>
    <property type="evidence" value="ECO:0007669"/>
    <property type="project" value="InterPro"/>
</dbReference>
<keyword evidence="5" id="KW-1185">Reference proteome</keyword>
<evidence type="ECO:0000256" key="2">
    <source>
        <dbReference type="SAM" id="Phobius"/>
    </source>
</evidence>
<dbReference type="Gene3D" id="3.40.80.10">
    <property type="entry name" value="Peptidoglycan recognition protein-like"/>
    <property type="match status" value="1"/>
</dbReference>
<sequence length="230" mass="25674">MQPLISPVDHETRRSSFQRAEDSRPSENTPLIHRFPSNQTRERHLPTIIIVGFLLGILLSGLVIGIYLLVLQSDSENILPPVEDTITLFAGSRTKESESLRLSTEEDIVFIQQTDTRQCDNLTDCAELLRNVMVDSGTLPYSFLVSPRGLIFEALGWKRSPLILAFIGNFTDTTPPGLQVEAAKKFMTSAVNQHRLSPEFAAIGRNSTYYPKKLFDALSALPQWTQASAN</sequence>
<feature type="transmembrane region" description="Helical" evidence="2">
    <location>
        <begin position="48"/>
        <end position="70"/>
    </location>
</feature>
<dbReference type="GO" id="GO:0009253">
    <property type="term" value="P:peptidoglycan catabolic process"/>
    <property type="evidence" value="ECO:0007669"/>
    <property type="project" value="InterPro"/>
</dbReference>
<dbReference type="Proteomes" id="UP001497472">
    <property type="component" value="Unassembled WGS sequence"/>
</dbReference>
<feature type="domain" description="Peptidoglycan recognition protein family" evidence="3">
    <location>
        <begin position="88"/>
        <end position="209"/>
    </location>
</feature>
<dbReference type="GO" id="GO:0008270">
    <property type="term" value="F:zinc ion binding"/>
    <property type="evidence" value="ECO:0007669"/>
    <property type="project" value="InterPro"/>
</dbReference>
<protein>
    <recommendedName>
        <fullName evidence="3">Peptidoglycan recognition protein family domain-containing protein</fullName>
    </recommendedName>
</protein>
<evidence type="ECO:0000259" key="3">
    <source>
        <dbReference type="SMART" id="SM00701"/>
    </source>
</evidence>
<evidence type="ECO:0000313" key="4">
    <source>
        <dbReference type="EMBL" id="CAK1554829.1"/>
    </source>
</evidence>
<dbReference type="InterPro" id="IPR036505">
    <property type="entry name" value="Amidase/PGRP_sf"/>
</dbReference>
<dbReference type="InterPro" id="IPR006619">
    <property type="entry name" value="PGRP_domain_met/bac"/>
</dbReference>
<dbReference type="SMART" id="SM00701">
    <property type="entry name" value="PGRP"/>
    <property type="match status" value="1"/>
</dbReference>